<evidence type="ECO:0000313" key="5">
    <source>
        <dbReference type="EMBL" id="GJJ12440.1"/>
    </source>
</evidence>
<keyword evidence="3" id="KW-0418">Kinase</keyword>
<dbReference type="PIRSF" id="PIRSF000722">
    <property type="entry name" value="Acetate_prop_kin"/>
    <property type="match status" value="1"/>
</dbReference>
<dbReference type="InterPro" id="IPR004372">
    <property type="entry name" value="Ac/propionate_kinase"/>
</dbReference>
<comment type="caution">
    <text evidence="5">The sequence shown here is derived from an EMBL/GenBank/DDBJ whole genome shotgun (WGS) entry which is preliminary data.</text>
</comment>
<dbReference type="GO" id="GO:0006083">
    <property type="term" value="P:acetate metabolic process"/>
    <property type="evidence" value="ECO:0007669"/>
    <property type="project" value="TreeGrafter"/>
</dbReference>
<gene>
    <name evidence="5" type="ORF">Clacol_006682</name>
</gene>
<accession>A0AAV5AHT0</accession>
<dbReference type="PROSITE" id="PS01076">
    <property type="entry name" value="ACETATE_KINASE_2"/>
    <property type="match status" value="1"/>
</dbReference>
<evidence type="ECO:0000256" key="3">
    <source>
        <dbReference type="ARBA" id="ARBA00022777"/>
    </source>
</evidence>
<dbReference type="Proteomes" id="UP001050691">
    <property type="component" value="Unassembled WGS sequence"/>
</dbReference>
<keyword evidence="1" id="KW-0808">Transferase</keyword>
<evidence type="ECO:0000313" key="6">
    <source>
        <dbReference type="Proteomes" id="UP001050691"/>
    </source>
</evidence>
<sequence>MATSVSSLILAVNAGSSSLKLALFTASPEPDLLCNWSASGIGSSDIRVKYSRHNNVKSDQINDHVSAFEFFLKTLDEDKENEPGSENISHICHRVVHGGSYTDPVEIDKTTLDRLAALSDLAPLSIPPYVYTYAIDPSVARQKNLRKYGFHGLSYAFILKSVAAFLHKPELQTSIIALHLGAGASACAIRDGLSIDTSMGLTPLSGLPGATRSGDIDPSLIFHYTAQGDNVGRMSYGKTRSMHITEAERVLNTEAGWKSLTGTTDFREIIEFVIISVGAFFVQLQGRVHALVFSGGLGENSSALRQAIVERSGCLGFDLLSNERNNNPPEGETVFDIGAARGGPKILVCKTNEELEIARQCIAKPEFWK</sequence>
<name>A0AAV5AHT0_9AGAM</name>
<dbReference type="Pfam" id="PF00871">
    <property type="entry name" value="Acetate_kinase"/>
    <property type="match status" value="2"/>
</dbReference>
<dbReference type="PANTHER" id="PTHR21060:SF15">
    <property type="entry name" value="ACETATE KINASE-RELATED"/>
    <property type="match status" value="1"/>
</dbReference>
<dbReference type="GO" id="GO:0008776">
    <property type="term" value="F:acetate kinase activity"/>
    <property type="evidence" value="ECO:0007669"/>
    <property type="project" value="TreeGrafter"/>
</dbReference>
<reference evidence="5" key="1">
    <citation type="submission" date="2021-10" db="EMBL/GenBank/DDBJ databases">
        <title>De novo Genome Assembly of Clathrus columnatus (Basidiomycota, Fungi) Using Illumina and Nanopore Sequence Data.</title>
        <authorList>
            <person name="Ogiso-Tanaka E."/>
            <person name="Itagaki H."/>
            <person name="Hosoya T."/>
            <person name="Hosaka K."/>
        </authorList>
    </citation>
    <scope>NUCLEOTIDE SEQUENCE</scope>
    <source>
        <strain evidence="5">MO-923</strain>
    </source>
</reference>
<keyword evidence="2" id="KW-0547">Nucleotide-binding</keyword>
<dbReference type="InterPro" id="IPR043129">
    <property type="entry name" value="ATPase_NBD"/>
</dbReference>
<dbReference type="SUPFAM" id="SSF53067">
    <property type="entry name" value="Actin-like ATPase domain"/>
    <property type="match status" value="2"/>
</dbReference>
<dbReference type="GO" id="GO:0005524">
    <property type="term" value="F:ATP binding"/>
    <property type="evidence" value="ECO:0007669"/>
    <property type="project" value="UniProtKB-KW"/>
</dbReference>
<evidence type="ECO:0000256" key="2">
    <source>
        <dbReference type="ARBA" id="ARBA00022741"/>
    </source>
</evidence>
<keyword evidence="6" id="KW-1185">Reference proteome</keyword>
<dbReference type="PANTHER" id="PTHR21060">
    <property type="entry name" value="ACETATE KINASE"/>
    <property type="match status" value="1"/>
</dbReference>
<evidence type="ECO:0000256" key="1">
    <source>
        <dbReference type="ARBA" id="ARBA00022679"/>
    </source>
</evidence>
<dbReference type="PROSITE" id="PS01075">
    <property type="entry name" value="ACETATE_KINASE_1"/>
    <property type="match status" value="1"/>
</dbReference>
<dbReference type="InterPro" id="IPR000890">
    <property type="entry name" value="Aliphatic_acid_kin_short-chain"/>
</dbReference>
<dbReference type="AlphaFoldDB" id="A0AAV5AHT0"/>
<evidence type="ECO:0008006" key="7">
    <source>
        <dbReference type="Google" id="ProtNLM"/>
    </source>
</evidence>
<protein>
    <recommendedName>
        <fullName evidence="7">Acetate kinase</fullName>
    </recommendedName>
</protein>
<proteinExistence type="predicted"/>
<keyword evidence="4" id="KW-0067">ATP-binding</keyword>
<dbReference type="InterPro" id="IPR023865">
    <property type="entry name" value="Aliphatic_acid_kinase_CS"/>
</dbReference>
<dbReference type="EMBL" id="BPWL01000007">
    <property type="protein sequence ID" value="GJJ12440.1"/>
    <property type="molecule type" value="Genomic_DNA"/>
</dbReference>
<organism evidence="5 6">
    <name type="scientific">Clathrus columnatus</name>
    <dbReference type="NCBI Taxonomy" id="1419009"/>
    <lineage>
        <taxon>Eukaryota</taxon>
        <taxon>Fungi</taxon>
        <taxon>Dikarya</taxon>
        <taxon>Basidiomycota</taxon>
        <taxon>Agaricomycotina</taxon>
        <taxon>Agaricomycetes</taxon>
        <taxon>Phallomycetidae</taxon>
        <taxon>Phallales</taxon>
        <taxon>Clathraceae</taxon>
        <taxon>Clathrus</taxon>
    </lineage>
</organism>
<dbReference type="Gene3D" id="3.30.420.40">
    <property type="match status" value="4"/>
</dbReference>
<dbReference type="PRINTS" id="PR00471">
    <property type="entry name" value="ACETATEKNASE"/>
</dbReference>
<evidence type="ECO:0000256" key="4">
    <source>
        <dbReference type="ARBA" id="ARBA00022840"/>
    </source>
</evidence>